<dbReference type="InterPro" id="IPR038937">
    <property type="entry name" value="RopGEF"/>
</dbReference>
<evidence type="ECO:0000313" key="5">
    <source>
        <dbReference type="Proteomes" id="UP000836841"/>
    </source>
</evidence>
<feature type="non-terminal residue" evidence="4">
    <location>
        <position position="506"/>
    </location>
</feature>
<dbReference type="PANTHER" id="PTHR33101">
    <property type="entry name" value="ROP GUANINE NUCLEOTIDE EXCHANGE FACTOR 1"/>
    <property type="match status" value="1"/>
</dbReference>
<name>A0AAU9S6E4_THLAR</name>
<dbReference type="FunFam" id="1.20.58.2010:FF:000003">
    <property type="entry name" value="Rop guanine nucleotide exchange factor 14"/>
    <property type="match status" value="1"/>
</dbReference>
<protein>
    <recommendedName>
        <fullName evidence="3">PRONE domain-containing protein</fullName>
    </recommendedName>
</protein>
<dbReference type="AlphaFoldDB" id="A0AAU9S6E4"/>
<evidence type="ECO:0000313" key="4">
    <source>
        <dbReference type="EMBL" id="CAH2059235.1"/>
    </source>
</evidence>
<dbReference type="InterPro" id="IPR005512">
    <property type="entry name" value="PRONE_dom"/>
</dbReference>
<organism evidence="4 5">
    <name type="scientific">Thlaspi arvense</name>
    <name type="common">Field penny-cress</name>
    <dbReference type="NCBI Taxonomy" id="13288"/>
    <lineage>
        <taxon>Eukaryota</taxon>
        <taxon>Viridiplantae</taxon>
        <taxon>Streptophyta</taxon>
        <taxon>Embryophyta</taxon>
        <taxon>Tracheophyta</taxon>
        <taxon>Spermatophyta</taxon>
        <taxon>Magnoliopsida</taxon>
        <taxon>eudicotyledons</taxon>
        <taxon>Gunneridae</taxon>
        <taxon>Pentapetalae</taxon>
        <taxon>rosids</taxon>
        <taxon>malvids</taxon>
        <taxon>Brassicales</taxon>
        <taxon>Brassicaceae</taxon>
        <taxon>Thlaspideae</taxon>
        <taxon>Thlaspi</taxon>
    </lineage>
</organism>
<dbReference type="Pfam" id="PF03759">
    <property type="entry name" value="PRONE"/>
    <property type="match status" value="1"/>
</dbReference>
<proteinExistence type="predicted"/>
<feature type="domain" description="PRONE" evidence="3">
    <location>
        <begin position="92"/>
        <end position="465"/>
    </location>
</feature>
<dbReference type="GO" id="GO:0005085">
    <property type="term" value="F:guanyl-nucleotide exchange factor activity"/>
    <property type="evidence" value="ECO:0007669"/>
    <property type="project" value="UniProtKB-UniRule"/>
</dbReference>
<sequence>DKYYYFSGMMTYDGLQACIIINNQSLEEESGTSRGDECLTESLDDEAFSSCSSSKDESESFSSKWLQMKHTSDDWDHLEIRSSKHFYREDQKPGYALCYSDVEDMKEKFSKLLLGEDVTGGSKGVQTALALSNAITRLATSIFGELWKLEPLCDEKKQRWRREMDWLLSPTNHMIELVPSKQEGANGRSLEVMTPKARADIHMNLPALRKLDSMLIETLDSMVNTEFWYSEVVRRAEGKSKITRESRKWWLPSPKVPKPGLSSSGRKRLLEKGNVVYQIFKAAKSINENVLLEMPVPSFIKDALPKSGKTSLGDELFKMLASESASVDEIFMSLRLATENAALETVNRLEAAVYAWKQRITEEANSGKSPVRAPWSLVRDSSSEISRVESLMNRAERLSYQIKSKYSNLPQSFLDATKIQYGKDIGHAILEAYSRILANLAFRILSRIREILQEDALSNPNSPATPSCFSGSNDLFRTPERLLVSSRLRYSVIHDMDRDDDETSKW</sequence>
<evidence type="ECO:0000256" key="1">
    <source>
        <dbReference type="ARBA" id="ARBA00022658"/>
    </source>
</evidence>
<keyword evidence="5" id="KW-1185">Reference proteome</keyword>
<dbReference type="Gene3D" id="1.20.58.2010">
    <property type="entry name" value="PRONE domain, subdomain 1"/>
    <property type="match status" value="2"/>
</dbReference>
<dbReference type="EMBL" id="OU466860">
    <property type="protein sequence ID" value="CAH2059235.1"/>
    <property type="molecule type" value="Genomic_DNA"/>
</dbReference>
<evidence type="ECO:0000256" key="2">
    <source>
        <dbReference type="PROSITE-ProRule" id="PRU00663"/>
    </source>
</evidence>
<accession>A0AAU9S6E4</accession>
<dbReference type="PROSITE" id="PS51334">
    <property type="entry name" value="PRONE"/>
    <property type="match status" value="1"/>
</dbReference>
<gene>
    <name evidence="4" type="ORF">TAV2_LOCUS13486</name>
</gene>
<keyword evidence="1 2" id="KW-0344">Guanine-nucleotide releasing factor</keyword>
<evidence type="ECO:0000259" key="3">
    <source>
        <dbReference type="PROSITE" id="PS51334"/>
    </source>
</evidence>
<dbReference type="Proteomes" id="UP000836841">
    <property type="component" value="Chromosome 4"/>
</dbReference>
<reference evidence="4 5" key="1">
    <citation type="submission" date="2022-03" db="EMBL/GenBank/DDBJ databases">
        <authorList>
            <person name="Nunn A."/>
            <person name="Chopra R."/>
            <person name="Nunn A."/>
            <person name="Contreras Garrido A."/>
        </authorList>
    </citation>
    <scope>NUCLEOTIDE SEQUENCE [LARGE SCALE GENOMIC DNA]</scope>
</reference>
<dbReference type="PANTHER" id="PTHR33101:SF52">
    <property type="entry name" value="PRONE DOMAIN-CONTAINING PROTEIN"/>
    <property type="match status" value="1"/>
</dbReference>
<dbReference type="FunFam" id="1.20.58.2010:FF:000001">
    <property type="entry name" value="Rop guanine nucleotide exchange factor 14"/>
    <property type="match status" value="1"/>
</dbReference>